<accession>A0ACA9YDF5</accession>
<dbReference type="Proteomes" id="UP001152531">
    <property type="component" value="Unassembled WGS sequence"/>
</dbReference>
<proteinExistence type="predicted"/>
<evidence type="ECO:0000313" key="2">
    <source>
        <dbReference type="Proteomes" id="UP001152531"/>
    </source>
</evidence>
<dbReference type="EMBL" id="CALSDN010000012">
    <property type="protein sequence ID" value="CAH6722956.1"/>
    <property type="molecule type" value="Genomic_DNA"/>
</dbReference>
<evidence type="ECO:0000313" key="1">
    <source>
        <dbReference type="EMBL" id="CAH6722956.1"/>
    </source>
</evidence>
<protein>
    <submittedName>
        <fullName evidence="1">Protein Tos4p</fullName>
    </submittedName>
</protein>
<reference evidence="1" key="1">
    <citation type="submission" date="2022-06" db="EMBL/GenBank/DDBJ databases">
        <authorList>
            <person name="Legras J.-L."/>
            <person name="Devillers H."/>
            <person name="Grondin C."/>
        </authorList>
    </citation>
    <scope>NUCLEOTIDE SEQUENCE</scope>
    <source>
        <strain evidence="1">CLIB 1444</strain>
    </source>
</reference>
<sequence length="465" mass="52107">MASQFPPSSPLRDSDFKVKSYESYDPFAKHSPKYTKNHSIEFYPTPHPSSTIGRSSPHASDDEGDLHSARPPKVQFHVDKPSLPISSHLKILKVPLNKPIITLGRSSKNNDICIKSNDKTISRNHIKIESMAESLTIGCLGQNGFGITIPRPCEVQKLSDQHFKLTEIPNFSSVKQISETIKISPKHTEFLVYHGEKLVLPRYSNVIIQIKNNLIIVNPRDEDDFTEDEMPILRNTPVKRVEFKPDTPVKTNFKITSEESTPVRMPLADKTNHPSTNPLTKPSSAIRPSTNHLPANHSFSHPPPPTNAPTNQPPAKKRKSRTSTPVPEPKVESPEPEPVDLEAIENLQDINNVLINHLAFSRLSSTPLSVLRTISSAINDLSNNQLFAILDSLKPVGAIDREGKDAAGKPLEREFYYLPEQDNDGERRQLVSSIKGHGGLRSCRRTHKQYYWKKPAAKKSSQKKN</sequence>
<organism evidence="1 2">
    <name type="scientific">[Candida] jaroonii</name>
    <dbReference type="NCBI Taxonomy" id="467808"/>
    <lineage>
        <taxon>Eukaryota</taxon>
        <taxon>Fungi</taxon>
        <taxon>Dikarya</taxon>
        <taxon>Ascomycota</taxon>
        <taxon>Saccharomycotina</taxon>
        <taxon>Pichiomycetes</taxon>
        <taxon>Debaryomycetaceae</taxon>
        <taxon>Yamadazyma</taxon>
    </lineage>
</organism>
<comment type="caution">
    <text evidence="1">The sequence shown here is derived from an EMBL/GenBank/DDBJ whole genome shotgun (WGS) entry which is preliminary data.</text>
</comment>
<name>A0ACA9YDF5_9ASCO</name>
<keyword evidence="2" id="KW-1185">Reference proteome</keyword>
<gene>
    <name evidence="1" type="ORF">CLIB1444_12S01024</name>
</gene>